<dbReference type="GO" id="GO:0008934">
    <property type="term" value="F:inositol monophosphate 1-phosphatase activity"/>
    <property type="evidence" value="ECO:0007669"/>
    <property type="project" value="TreeGrafter"/>
</dbReference>
<evidence type="ECO:0000256" key="2">
    <source>
        <dbReference type="PIRSR" id="PIRSR600760-2"/>
    </source>
</evidence>
<comment type="cofactor">
    <cofactor evidence="2">
        <name>Mg(2+)</name>
        <dbReference type="ChEBI" id="CHEBI:18420"/>
    </cofactor>
</comment>
<dbReference type="Gene3D" id="3.30.540.10">
    <property type="entry name" value="Fructose-1,6-Bisphosphatase, subunit A, domain 1"/>
    <property type="match status" value="1"/>
</dbReference>
<comment type="caution">
    <text evidence="3">The sequence shown here is derived from an EMBL/GenBank/DDBJ whole genome shotgun (WGS) entry which is preliminary data.</text>
</comment>
<dbReference type="SUPFAM" id="SSF56655">
    <property type="entry name" value="Carbohydrate phosphatase"/>
    <property type="match status" value="1"/>
</dbReference>
<evidence type="ECO:0000256" key="1">
    <source>
        <dbReference type="ARBA" id="ARBA00009759"/>
    </source>
</evidence>
<feature type="binding site" evidence="2">
    <location>
        <position position="223"/>
    </location>
    <ligand>
        <name>Mg(2+)</name>
        <dbReference type="ChEBI" id="CHEBI:18420"/>
        <label>1</label>
        <note>catalytic</note>
    </ligand>
</feature>
<dbReference type="Proteomes" id="UP001139516">
    <property type="component" value="Unassembled WGS sequence"/>
</dbReference>
<dbReference type="AlphaFoldDB" id="A0A9X1Y5B7"/>
<evidence type="ECO:0000313" key="4">
    <source>
        <dbReference type="Proteomes" id="UP001139516"/>
    </source>
</evidence>
<name>A0A9X1Y5B7_9PROT</name>
<sequence length="274" mass="29633">MFDRATLTEVASLLREAARTEILPRFRRLGADGIRAKNGPFDLVTDADEIAERRIAAALEARFPGCLIVGEEGCAADPSLLPRLAGAPLAFILDPVDGTANFVAGVPLFGVMAAAVRHGEIVAGWIHDPFVDDTAIAAAGQGAWLEDAAGARTTLRVAPARPLEQMKASISFRYLPEPLRQRVACRMPRFGAHFEYHCAAHAYRVVTAGHAHVLLFNRTMPWDHAAGWLLHRESGGYAARFDGSPYSVLETTGGLIAAPDRETWEAVRATMLDP</sequence>
<comment type="similarity">
    <text evidence="1">Belongs to the inositol monophosphatase superfamily.</text>
</comment>
<accession>A0A9X1Y5B7</accession>
<protein>
    <submittedName>
        <fullName evidence="3">Inositol monophosphatase</fullName>
    </submittedName>
</protein>
<dbReference type="PRINTS" id="PR00377">
    <property type="entry name" value="IMPHPHTASES"/>
</dbReference>
<keyword evidence="2" id="KW-0479">Metal-binding</keyword>
<feature type="binding site" evidence="2">
    <location>
        <position position="71"/>
    </location>
    <ligand>
        <name>Mg(2+)</name>
        <dbReference type="ChEBI" id="CHEBI:18420"/>
        <label>1</label>
        <note>catalytic</note>
    </ligand>
</feature>
<dbReference type="GO" id="GO:0046872">
    <property type="term" value="F:metal ion binding"/>
    <property type="evidence" value="ECO:0007669"/>
    <property type="project" value="UniProtKB-KW"/>
</dbReference>
<keyword evidence="2" id="KW-0460">Magnesium</keyword>
<dbReference type="Gene3D" id="3.40.190.80">
    <property type="match status" value="1"/>
</dbReference>
<keyword evidence="4" id="KW-1185">Reference proteome</keyword>
<dbReference type="PANTHER" id="PTHR20854">
    <property type="entry name" value="INOSITOL MONOPHOSPHATASE"/>
    <property type="match status" value="1"/>
</dbReference>
<dbReference type="Pfam" id="PF00459">
    <property type="entry name" value="Inositol_P"/>
    <property type="match status" value="1"/>
</dbReference>
<gene>
    <name evidence="3" type="ORF">M0638_04990</name>
</gene>
<reference evidence="3" key="1">
    <citation type="submission" date="2022-04" db="EMBL/GenBank/DDBJ databases">
        <title>Roseomonas acroporae sp. nov., isolated from coral Acropora digitifera.</title>
        <authorList>
            <person name="Sun H."/>
        </authorList>
    </citation>
    <scope>NUCLEOTIDE SEQUENCE</scope>
    <source>
        <strain evidence="3">NAR14</strain>
    </source>
</reference>
<feature type="binding site" evidence="2">
    <location>
        <position position="97"/>
    </location>
    <ligand>
        <name>Mg(2+)</name>
        <dbReference type="ChEBI" id="CHEBI:18420"/>
        <label>1</label>
        <note>catalytic</note>
    </ligand>
</feature>
<evidence type="ECO:0000313" key="3">
    <source>
        <dbReference type="EMBL" id="MCK8783738.1"/>
    </source>
</evidence>
<dbReference type="PANTHER" id="PTHR20854:SF4">
    <property type="entry name" value="INOSITOL-1-MONOPHOSPHATASE-RELATED"/>
    <property type="match status" value="1"/>
</dbReference>
<proteinExistence type="inferred from homology"/>
<dbReference type="EMBL" id="JALPRX010000016">
    <property type="protein sequence ID" value="MCK8783738.1"/>
    <property type="molecule type" value="Genomic_DNA"/>
</dbReference>
<dbReference type="InterPro" id="IPR000760">
    <property type="entry name" value="Inositol_monophosphatase-like"/>
</dbReference>
<dbReference type="GO" id="GO:0006020">
    <property type="term" value="P:inositol metabolic process"/>
    <property type="evidence" value="ECO:0007669"/>
    <property type="project" value="TreeGrafter"/>
</dbReference>
<organism evidence="3 4">
    <name type="scientific">Roseomonas acroporae</name>
    <dbReference type="NCBI Taxonomy" id="2937791"/>
    <lineage>
        <taxon>Bacteria</taxon>
        <taxon>Pseudomonadati</taxon>
        <taxon>Pseudomonadota</taxon>
        <taxon>Alphaproteobacteria</taxon>
        <taxon>Acetobacterales</taxon>
        <taxon>Roseomonadaceae</taxon>
        <taxon>Roseomonas</taxon>
    </lineage>
</organism>
<dbReference type="GO" id="GO:0007165">
    <property type="term" value="P:signal transduction"/>
    <property type="evidence" value="ECO:0007669"/>
    <property type="project" value="TreeGrafter"/>
</dbReference>
<feature type="binding site" evidence="2">
    <location>
        <position position="94"/>
    </location>
    <ligand>
        <name>Mg(2+)</name>
        <dbReference type="ChEBI" id="CHEBI:18420"/>
        <label>1</label>
        <note>catalytic</note>
    </ligand>
</feature>
<dbReference type="RefSeq" id="WP_248665860.1">
    <property type="nucleotide sequence ID" value="NZ_JALPRX010000016.1"/>
</dbReference>